<dbReference type="OrthoDB" id="9809261at2"/>
<evidence type="ECO:0000256" key="2">
    <source>
        <dbReference type="ARBA" id="ARBA00022729"/>
    </source>
</evidence>
<sequence>MRTGIPVVVLLFGLGVAANVAAQCPDTTGWAAIARASRADHQRMLELLGIDRLRPGPSPQEANTDEARVPPYTLPDPLVTFDGRRITTPREWWEVRRPEIVAAFDREVYGRVPPDVPSVRWEVVSTTRTVQDSIPVVVKKLVGHVDNSAYPAIEVHIDMTLVTPAEADGPVPVILHFSFVWPECMRPPAPPPGQRTWQQQVLARGWGYAELYPTSYQADHGAGLTAGIIGLTNRGRPRRPDDWGVLRAWAWGASRALDYFETDPTVDARRVGIAGLSRFGKAALVAMAYDQRFAIGLIGSSGAGGAKLLRRVFGEQVENLASPAEYHWFAGNFLKYAGPLTPDDLPVDAHLLIALVAPRPLFIGAGNPEVEGHWVDARGTFLAAVHAEPVYRLLGKVGLGTDIMPPVGELLARGEIAFRMHEDGHTNGPNWPYFLEFASRYFEPDRNDQ</sequence>
<name>D0MG25_RHOM4</name>
<dbReference type="EMBL" id="CP001807">
    <property type="protein sequence ID" value="ACY49514.1"/>
    <property type="molecule type" value="Genomic_DNA"/>
</dbReference>
<dbReference type="ESTHER" id="rhom4-d0mg25">
    <property type="family name" value="Glucuronoyl_esterase"/>
</dbReference>
<evidence type="ECO:0000259" key="5">
    <source>
        <dbReference type="Pfam" id="PF22244"/>
    </source>
</evidence>
<dbReference type="InterPro" id="IPR029058">
    <property type="entry name" value="AB_hydrolase_fold"/>
</dbReference>
<organism evidence="6 7">
    <name type="scientific">Rhodothermus marinus (strain ATCC 43812 / DSM 4252 / R-10)</name>
    <name type="common">Rhodothermus obamensis</name>
    <dbReference type="NCBI Taxonomy" id="518766"/>
    <lineage>
        <taxon>Bacteria</taxon>
        <taxon>Pseudomonadati</taxon>
        <taxon>Rhodothermota</taxon>
        <taxon>Rhodothermia</taxon>
        <taxon>Rhodothermales</taxon>
        <taxon>Rhodothermaceae</taxon>
        <taxon>Rhodothermus</taxon>
    </lineage>
</organism>
<reference evidence="6 7" key="1">
    <citation type="journal article" date="2009" name="Stand. Genomic Sci.">
        <title>Complete genome sequence of Rhodothermus marinus type strain (R-10).</title>
        <authorList>
            <person name="Nolan M."/>
            <person name="Tindall B.J."/>
            <person name="Pomrenke H."/>
            <person name="Lapidus A."/>
            <person name="Copeland A."/>
            <person name="Glavina Del Rio T."/>
            <person name="Lucas S."/>
            <person name="Chen F."/>
            <person name="Tice H."/>
            <person name="Cheng J.F."/>
            <person name="Saunders E."/>
            <person name="Han C."/>
            <person name="Bruce D."/>
            <person name="Goodwin L."/>
            <person name="Chain P."/>
            <person name="Pitluck S."/>
            <person name="Ovchinikova G."/>
            <person name="Pati A."/>
            <person name="Ivanova N."/>
            <person name="Mavromatis K."/>
            <person name="Chen A."/>
            <person name="Palaniappan K."/>
            <person name="Land M."/>
            <person name="Hauser L."/>
            <person name="Chang Y.J."/>
            <person name="Jeffries C.D."/>
            <person name="Brettin T."/>
            <person name="Goker M."/>
            <person name="Bristow J."/>
            <person name="Eisen J.A."/>
            <person name="Markowitz V."/>
            <person name="Hugenholtz P."/>
            <person name="Kyrpides N.C."/>
            <person name="Klenk H.P."/>
            <person name="Detter J.C."/>
        </authorList>
    </citation>
    <scope>NUCLEOTIDE SEQUENCE [LARGE SCALE GENOMIC DNA]</scope>
    <source>
        <strain evidence="7">ATCC 43812 / DSM 4252 / R-10</strain>
    </source>
</reference>
<evidence type="ECO:0000256" key="4">
    <source>
        <dbReference type="SAM" id="SignalP"/>
    </source>
</evidence>
<keyword evidence="1" id="KW-0719">Serine esterase</keyword>
<dbReference type="RefSeq" id="WP_012845124.1">
    <property type="nucleotide sequence ID" value="NC_013501.1"/>
</dbReference>
<evidence type="ECO:0000256" key="3">
    <source>
        <dbReference type="ARBA" id="ARBA00022801"/>
    </source>
</evidence>
<dbReference type="InterPro" id="IPR054579">
    <property type="entry name" value="GCE-like_dom"/>
</dbReference>
<keyword evidence="2 4" id="KW-0732">Signal</keyword>
<keyword evidence="7" id="KW-1185">Reference proteome</keyword>
<feature type="chain" id="PRO_5003012056" evidence="4">
    <location>
        <begin position="23"/>
        <end position="449"/>
    </location>
</feature>
<dbReference type="GO" id="GO:0052689">
    <property type="term" value="F:carboxylic ester hydrolase activity"/>
    <property type="evidence" value="ECO:0007669"/>
    <property type="project" value="UniProtKB-KW"/>
</dbReference>
<evidence type="ECO:0000313" key="6">
    <source>
        <dbReference type="EMBL" id="ACY49514.1"/>
    </source>
</evidence>
<dbReference type="KEGG" id="rmr:Rmar_2642"/>
<evidence type="ECO:0000256" key="1">
    <source>
        <dbReference type="ARBA" id="ARBA00022487"/>
    </source>
</evidence>
<dbReference type="SUPFAM" id="SSF53474">
    <property type="entry name" value="alpha/beta-Hydrolases"/>
    <property type="match status" value="1"/>
</dbReference>
<accession>D0MG25</accession>
<dbReference type="HOGENOM" id="CLU_045118_0_0_10"/>
<feature type="domain" description="4-O-methyl-glucuronoyl methylesterase-like" evidence="5">
    <location>
        <begin position="242"/>
        <end position="395"/>
    </location>
</feature>
<evidence type="ECO:0000313" key="7">
    <source>
        <dbReference type="Proteomes" id="UP000002221"/>
    </source>
</evidence>
<keyword evidence="3" id="KW-0378">Hydrolase</keyword>
<dbReference type="Proteomes" id="UP000002221">
    <property type="component" value="Chromosome"/>
</dbReference>
<dbReference type="STRING" id="518766.Rmar_2642"/>
<protein>
    <submittedName>
        <fullName evidence="6">GDSL family lipase</fullName>
    </submittedName>
</protein>
<dbReference type="Pfam" id="PF22244">
    <property type="entry name" value="GCE_fung"/>
    <property type="match status" value="1"/>
</dbReference>
<dbReference type="Gene3D" id="3.40.50.1820">
    <property type="entry name" value="alpha/beta hydrolase"/>
    <property type="match status" value="1"/>
</dbReference>
<proteinExistence type="predicted"/>
<feature type="signal peptide" evidence="4">
    <location>
        <begin position="1"/>
        <end position="22"/>
    </location>
</feature>
<dbReference type="eggNOG" id="COG0412">
    <property type="taxonomic scope" value="Bacteria"/>
</dbReference>
<dbReference type="AlphaFoldDB" id="D0MG25"/>
<gene>
    <name evidence="6" type="ordered locus">Rmar_2642</name>
</gene>